<evidence type="ECO:0000256" key="16">
    <source>
        <dbReference type="SAM" id="SignalP"/>
    </source>
</evidence>
<keyword evidence="14" id="KW-0349">Heme</keyword>
<comment type="subcellular location">
    <subcellularLocation>
        <location evidence="2">Membrane</location>
        <topology evidence="2">Lipid-anchor</topology>
        <topology evidence="2">GPI-anchor</topology>
    </subcellularLocation>
    <subcellularLocation>
        <location evidence="1">Membrane</location>
        <topology evidence="1">Multi-pass membrane protein</topology>
    </subcellularLocation>
    <subcellularLocation>
        <location evidence="3">Secreted</location>
    </subcellularLocation>
</comment>
<dbReference type="EMBL" id="JAANYQ010000014">
    <property type="protein sequence ID" value="KAF4120884.1"/>
    <property type="molecule type" value="Genomic_DNA"/>
</dbReference>
<feature type="transmembrane region" description="Helical" evidence="15">
    <location>
        <begin position="337"/>
        <end position="359"/>
    </location>
</feature>
<accession>A0A9P4YTS8</accession>
<keyword evidence="11 14" id="KW-1015">Disulfide bond</keyword>
<keyword evidence="7 15" id="KW-0812">Transmembrane</keyword>
<dbReference type="InterPro" id="IPR049326">
    <property type="entry name" value="Rhodopsin_dom_fungi"/>
</dbReference>
<evidence type="ECO:0000313" key="19">
    <source>
        <dbReference type="Proteomes" id="UP000749293"/>
    </source>
</evidence>
<evidence type="ECO:0000256" key="8">
    <source>
        <dbReference type="ARBA" id="ARBA00022729"/>
    </source>
</evidence>
<comment type="similarity">
    <text evidence="4">Belongs to the RBT5 family.</text>
</comment>
<protein>
    <submittedName>
        <fullName evidence="18">CFEM domain</fullName>
    </submittedName>
</protein>
<dbReference type="SMART" id="SM00747">
    <property type="entry name" value="CFEM"/>
    <property type="match status" value="1"/>
</dbReference>
<organism evidence="18 19">
    <name type="scientific">Geosmithia morbida</name>
    <dbReference type="NCBI Taxonomy" id="1094350"/>
    <lineage>
        <taxon>Eukaryota</taxon>
        <taxon>Fungi</taxon>
        <taxon>Dikarya</taxon>
        <taxon>Ascomycota</taxon>
        <taxon>Pezizomycotina</taxon>
        <taxon>Sordariomycetes</taxon>
        <taxon>Hypocreomycetidae</taxon>
        <taxon>Hypocreales</taxon>
        <taxon>Bionectriaceae</taxon>
        <taxon>Geosmithia</taxon>
    </lineage>
</organism>
<feature type="transmembrane region" description="Helical" evidence="15">
    <location>
        <begin position="267"/>
        <end position="285"/>
    </location>
</feature>
<reference evidence="18" key="1">
    <citation type="submission" date="2020-03" db="EMBL/GenBank/DDBJ databases">
        <title>Site-based positive gene gene selection in Geosmithia morbida across the United States reveals a broad range of putative effectors and factors for local host and environmental adapation.</title>
        <authorList>
            <person name="Onufrak A."/>
            <person name="Murdoch R.W."/>
            <person name="Gazis R."/>
            <person name="Huff M."/>
            <person name="Staton M."/>
            <person name="Klingeman W."/>
            <person name="Hadziabdic D."/>
        </authorList>
    </citation>
    <scope>NUCLEOTIDE SEQUENCE</scope>
    <source>
        <strain evidence="18">1262</strain>
    </source>
</reference>
<dbReference type="Proteomes" id="UP000749293">
    <property type="component" value="Unassembled WGS sequence"/>
</dbReference>
<feature type="transmembrane region" description="Helical" evidence="15">
    <location>
        <begin position="134"/>
        <end position="157"/>
    </location>
</feature>
<feature type="transmembrane region" description="Helical" evidence="15">
    <location>
        <begin position="297"/>
        <end position="317"/>
    </location>
</feature>
<comment type="caution">
    <text evidence="14">Lacks conserved residue(s) required for the propagation of feature annotation.</text>
</comment>
<sequence length="453" mass="49552">MALGRFSLLALGLSLLGFCQAASAASRLAAYPECAQECLVEAITTTKLCALTDQECMCTNEAFQDNVTSCVTTSCTVIESLTTKNATTTACGAPVRDRSHELVIVSQVMIIVASCFVIARLVHKIIIMKVGLALDDWLIIATKLATAPSVVIIVYGTTANGLGKDIWTLTAQQITNVLRYFYVMAILYFLQTTLVKLSIISFYMRVFPARRTRRLLWGTFVFTSLWGLAFVLVALFQCWPIDAFWTRWEGSTEGRCVNANSMAWSNAAINIALDLWVLAIPMWELRCLQLHWKKKVGVALMFCVGTFVTVTSILRLQSLITFAATSNSTWEFFSVSLWSTVEIAVGVICACLPTVRLLFVKIFPALGGSTYRKTASYRHYGTDGPSGGSAVHGTTAQVVSMDRLESNRSSGGNSGTDGHSGIIFHKTYDVQFTDNDEEGLVNAPRRGVPDAAL</sequence>
<dbReference type="PROSITE" id="PS52012">
    <property type="entry name" value="CFEM"/>
    <property type="match status" value="1"/>
</dbReference>
<feature type="chain" id="PRO_5040289965" evidence="16">
    <location>
        <begin position="25"/>
        <end position="453"/>
    </location>
</feature>
<evidence type="ECO:0000256" key="1">
    <source>
        <dbReference type="ARBA" id="ARBA00004141"/>
    </source>
</evidence>
<dbReference type="GO" id="GO:0005576">
    <property type="term" value="C:extracellular region"/>
    <property type="evidence" value="ECO:0007669"/>
    <property type="project" value="UniProtKB-SubCell"/>
</dbReference>
<feature type="disulfide bond" evidence="14">
    <location>
        <begin position="58"/>
        <end position="91"/>
    </location>
</feature>
<dbReference type="InterPro" id="IPR008427">
    <property type="entry name" value="Extracellular_membr_CFEM_dom"/>
</dbReference>
<evidence type="ECO:0000259" key="17">
    <source>
        <dbReference type="PROSITE" id="PS52012"/>
    </source>
</evidence>
<dbReference type="PANTHER" id="PTHR33048:SF143">
    <property type="entry name" value="EXTRACELLULAR MEMBRANE PROTEIN CFEM DOMAIN-CONTAINING PROTEIN-RELATED"/>
    <property type="match status" value="1"/>
</dbReference>
<evidence type="ECO:0000256" key="14">
    <source>
        <dbReference type="PROSITE-ProRule" id="PRU01356"/>
    </source>
</evidence>
<evidence type="ECO:0000256" key="10">
    <source>
        <dbReference type="ARBA" id="ARBA00023136"/>
    </source>
</evidence>
<feature type="domain" description="CFEM" evidence="17">
    <location>
        <begin position="1"/>
        <end position="118"/>
    </location>
</feature>
<gene>
    <name evidence="18" type="ORF">GMORB2_2370</name>
</gene>
<keyword evidence="5" id="KW-0964">Secreted</keyword>
<evidence type="ECO:0000256" key="15">
    <source>
        <dbReference type="SAM" id="Phobius"/>
    </source>
</evidence>
<proteinExistence type="inferred from homology"/>
<keyword evidence="10 15" id="KW-0472">Membrane</keyword>
<dbReference type="GeneID" id="55968600"/>
<evidence type="ECO:0000256" key="13">
    <source>
        <dbReference type="ARBA" id="ARBA00038359"/>
    </source>
</evidence>
<keyword evidence="8 16" id="KW-0732">Signal</keyword>
<feature type="binding site" description="axial binding residue" evidence="14">
    <location>
        <position position="53"/>
    </location>
    <ligand>
        <name>heme</name>
        <dbReference type="ChEBI" id="CHEBI:30413"/>
    </ligand>
    <ligandPart>
        <name>Fe</name>
        <dbReference type="ChEBI" id="CHEBI:18248"/>
    </ligandPart>
</feature>
<keyword evidence="14" id="KW-0408">Iron</keyword>
<name>A0A9P4YTS8_9HYPO</name>
<dbReference type="InterPro" id="IPR052337">
    <property type="entry name" value="SAT4-like"/>
</dbReference>
<dbReference type="Pfam" id="PF20684">
    <property type="entry name" value="Fung_rhodopsin"/>
    <property type="match status" value="1"/>
</dbReference>
<dbReference type="GO" id="GO:0046872">
    <property type="term" value="F:metal ion binding"/>
    <property type="evidence" value="ECO:0007669"/>
    <property type="project" value="UniProtKB-UniRule"/>
</dbReference>
<evidence type="ECO:0000256" key="11">
    <source>
        <dbReference type="ARBA" id="ARBA00023157"/>
    </source>
</evidence>
<evidence type="ECO:0000256" key="3">
    <source>
        <dbReference type="ARBA" id="ARBA00004613"/>
    </source>
</evidence>
<dbReference type="AlphaFoldDB" id="A0A9P4YTS8"/>
<evidence type="ECO:0000256" key="9">
    <source>
        <dbReference type="ARBA" id="ARBA00022989"/>
    </source>
</evidence>
<keyword evidence="6" id="KW-0325">Glycoprotein</keyword>
<evidence type="ECO:0000256" key="6">
    <source>
        <dbReference type="ARBA" id="ARBA00022622"/>
    </source>
</evidence>
<evidence type="ECO:0000313" key="18">
    <source>
        <dbReference type="EMBL" id="KAF4120884.1"/>
    </source>
</evidence>
<feature type="transmembrane region" description="Helical" evidence="15">
    <location>
        <begin position="102"/>
        <end position="122"/>
    </location>
</feature>
<keyword evidence="14" id="KW-0479">Metal-binding</keyword>
<dbReference type="OrthoDB" id="2496787at2759"/>
<keyword evidence="6" id="KW-0336">GPI-anchor</keyword>
<feature type="transmembrane region" description="Helical" evidence="15">
    <location>
        <begin position="177"/>
        <end position="203"/>
    </location>
</feature>
<comment type="caution">
    <text evidence="18">The sequence shown here is derived from an EMBL/GenBank/DDBJ whole genome shotgun (WGS) entry which is preliminary data.</text>
</comment>
<evidence type="ECO:0000256" key="7">
    <source>
        <dbReference type="ARBA" id="ARBA00022692"/>
    </source>
</evidence>
<feature type="signal peptide" evidence="16">
    <location>
        <begin position="1"/>
        <end position="24"/>
    </location>
</feature>
<evidence type="ECO:0000256" key="12">
    <source>
        <dbReference type="ARBA" id="ARBA00023288"/>
    </source>
</evidence>
<keyword evidence="9 15" id="KW-1133">Transmembrane helix</keyword>
<evidence type="ECO:0000256" key="4">
    <source>
        <dbReference type="ARBA" id="ARBA00010031"/>
    </source>
</evidence>
<dbReference type="Pfam" id="PF05730">
    <property type="entry name" value="CFEM"/>
    <property type="match status" value="1"/>
</dbReference>
<feature type="transmembrane region" description="Helical" evidence="15">
    <location>
        <begin position="215"/>
        <end position="236"/>
    </location>
</feature>
<feature type="disulfide bond" evidence="14">
    <location>
        <begin position="49"/>
        <end position="56"/>
    </location>
</feature>
<keyword evidence="12" id="KW-0449">Lipoprotein</keyword>
<evidence type="ECO:0000256" key="2">
    <source>
        <dbReference type="ARBA" id="ARBA00004589"/>
    </source>
</evidence>
<comment type="similarity">
    <text evidence="13">Belongs to the SAT4 family.</text>
</comment>
<dbReference type="GO" id="GO:0098552">
    <property type="term" value="C:side of membrane"/>
    <property type="evidence" value="ECO:0007669"/>
    <property type="project" value="UniProtKB-KW"/>
</dbReference>
<keyword evidence="19" id="KW-1185">Reference proteome</keyword>
<evidence type="ECO:0000256" key="5">
    <source>
        <dbReference type="ARBA" id="ARBA00022525"/>
    </source>
</evidence>
<dbReference type="RefSeq" id="XP_035319536.1">
    <property type="nucleotide sequence ID" value="XM_035464350.1"/>
</dbReference>
<dbReference type="PANTHER" id="PTHR33048">
    <property type="entry name" value="PTH11-LIKE INTEGRAL MEMBRANE PROTEIN (AFU_ORTHOLOGUE AFUA_5G11245)"/>
    <property type="match status" value="1"/>
</dbReference>